<dbReference type="PANTHER" id="PTHR30535:SF7">
    <property type="entry name" value="IRON(III) DICITRATE-BINDING PROTEIN"/>
    <property type="match status" value="1"/>
</dbReference>
<dbReference type="Gene3D" id="3.40.50.1980">
    <property type="entry name" value="Nitrogenase molybdenum iron protein domain"/>
    <property type="match status" value="2"/>
</dbReference>
<dbReference type="EMBL" id="QQNH01000013">
    <property type="protein sequence ID" value="RDE08712.1"/>
    <property type="molecule type" value="Genomic_DNA"/>
</dbReference>
<dbReference type="InterPro" id="IPR022287">
    <property type="entry name" value="ABC_trnsptr_F420-0_sub-bd_pred"/>
</dbReference>
<evidence type="ECO:0000259" key="2">
    <source>
        <dbReference type="PROSITE" id="PS50983"/>
    </source>
</evidence>
<evidence type="ECO:0000313" key="4">
    <source>
        <dbReference type="Proteomes" id="UP000253759"/>
    </source>
</evidence>
<dbReference type="AlphaFoldDB" id="A0A369W626"/>
<proteinExistence type="predicted"/>
<keyword evidence="4" id="KW-1185">Reference proteome</keyword>
<evidence type="ECO:0000313" key="3">
    <source>
        <dbReference type="EMBL" id="RDE08712.1"/>
    </source>
</evidence>
<dbReference type="SUPFAM" id="SSF53807">
    <property type="entry name" value="Helical backbone' metal receptor"/>
    <property type="match status" value="1"/>
</dbReference>
<evidence type="ECO:0000256" key="1">
    <source>
        <dbReference type="SAM" id="SignalP"/>
    </source>
</evidence>
<feature type="chain" id="PRO_5016648181" evidence="1">
    <location>
        <begin position="25"/>
        <end position="312"/>
    </location>
</feature>
<dbReference type="Proteomes" id="UP000253759">
    <property type="component" value="Unassembled WGS sequence"/>
</dbReference>
<gene>
    <name evidence="3" type="ORF">DVH29_10305</name>
</gene>
<feature type="signal peptide" evidence="1">
    <location>
        <begin position="1"/>
        <end position="24"/>
    </location>
</feature>
<dbReference type="OrthoDB" id="9775594at2"/>
<protein>
    <submittedName>
        <fullName evidence="3">Putative F420-0 ABC transporter substrate-binding protein</fullName>
    </submittedName>
</protein>
<name>A0A369W626_9HYPH</name>
<dbReference type="InterPro" id="IPR050902">
    <property type="entry name" value="ABC_Transporter_SBP"/>
</dbReference>
<dbReference type="InterPro" id="IPR002491">
    <property type="entry name" value="ABC_transptr_periplasmic_BD"/>
</dbReference>
<dbReference type="Pfam" id="PF01497">
    <property type="entry name" value="Peripla_BP_2"/>
    <property type="match status" value="1"/>
</dbReference>
<reference evidence="4" key="1">
    <citation type="submission" date="2018-07" db="EMBL/GenBank/DDBJ databases">
        <authorList>
            <person name="Liu B.-T."/>
            <person name="Du Z."/>
        </authorList>
    </citation>
    <scope>NUCLEOTIDE SEQUENCE [LARGE SCALE GENOMIC DNA]</scope>
    <source>
        <strain evidence="4">XYN52</strain>
    </source>
</reference>
<organism evidence="3 4">
    <name type="scientific">Pelagibacterium lacus</name>
    <dbReference type="NCBI Taxonomy" id="2282655"/>
    <lineage>
        <taxon>Bacteria</taxon>
        <taxon>Pseudomonadati</taxon>
        <taxon>Pseudomonadota</taxon>
        <taxon>Alphaproteobacteria</taxon>
        <taxon>Hyphomicrobiales</taxon>
        <taxon>Devosiaceae</taxon>
        <taxon>Pelagibacterium</taxon>
    </lineage>
</organism>
<sequence length="312" mass="32667">MARRTAAAFVLAAFALPLATPAAATDYPLTIENCGTSVTFAAPPQRVVTIKSTATEMLLALGLGDRIVGVGFQDGPVPEQWAPAAPLPVLADRVPSQEVVLEAEPDFVYGGWESSFAADAAGTRDSLAALGVATYVAPTACRSQTPGKLDFEDVFDQILEMGLIFDVEDRATALVAEQRTILEAIKPVSGVTGLWYSSATATPYVGAGLGGPQMTMEALGIANIFADLPDTWASASWEAVVDADPGVIILVDALWNSRQQKIALLNDNPATANLSAVRAERYLTIPFPAAEPGIRSVPATRDLADQLAALGN</sequence>
<dbReference type="PROSITE" id="PS50983">
    <property type="entry name" value="FE_B12_PBP"/>
    <property type="match status" value="1"/>
</dbReference>
<comment type="caution">
    <text evidence="3">The sequence shown here is derived from an EMBL/GenBank/DDBJ whole genome shotgun (WGS) entry which is preliminary data.</text>
</comment>
<accession>A0A369W626</accession>
<dbReference type="NCBIfam" id="TIGR03868">
    <property type="entry name" value="F420-O_ABCperi"/>
    <property type="match status" value="1"/>
</dbReference>
<dbReference type="PANTHER" id="PTHR30535">
    <property type="entry name" value="VITAMIN B12-BINDING PROTEIN"/>
    <property type="match status" value="1"/>
</dbReference>
<feature type="domain" description="Fe/B12 periplasmic-binding" evidence="2">
    <location>
        <begin position="46"/>
        <end position="312"/>
    </location>
</feature>
<keyword evidence="1" id="KW-0732">Signal</keyword>